<evidence type="ECO:0000313" key="10">
    <source>
        <dbReference type="Proteomes" id="UP000317169"/>
    </source>
</evidence>
<dbReference type="PANTHER" id="PTHR12815:SF47">
    <property type="entry name" value="TRANSLOCATION AND ASSEMBLY MODULE SUBUNIT TAMA"/>
    <property type="match status" value="1"/>
</dbReference>
<organism evidence="9 10">
    <name type="scientific">Haloflavibacter putidus</name>
    <dbReference type="NCBI Taxonomy" id="2576776"/>
    <lineage>
        <taxon>Bacteria</taxon>
        <taxon>Pseudomonadati</taxon>
        <taxon>Bacteroidota</taxon>
        <taxon>Flavobacteriia</taxon>
        <taxon>Flavobacteriales</taxon>
        <taxon>Flavobacteriaceae</taxon>
        <taxon>Haloflavibacter</taxon>
    </lineage>
</organism>
<keyword evidence="10" id="KW-1185">Reference proteome</keyword>
<dbReference type="InterPro" id="IPR000184">
    <property type="entry name" value="Bac_surfAg_D15"/>
</dbReference>
<evidence type="ECO:0000313" key="9">
    <source>
        <dbReference type="EMBL" id="TQD37686.1"/>
    </source>
</evidence>
<evidence type="ECO:0000256" key="4">
    <source>
        <dbReference type="ARBA" id="ARBA00023136"/>
    </source>
</evidence>
<feature type="domain" description="Bacterial surface antigen (D15)" evidence="7">
    <location>
        <begin position="575"/>
        <end position="834"/>
    </location>
</feature>
<dbReference type="Proteomes" id="UP000317169">
    <property type="component" value="Unassembled WGS sequence"/>
</dbReference>
<evidence type="ECO:0000259" key="7">
    <source>
        <dbReference type="Pfam" id="PF01103"/>
    </source>
</evidence>
<feature type="signal peptide" evidence="6">
    <location>
        <begin position="1"/>
        <end position="24"/>
    </location>
</feature>
<dbReference type="Pfam" id="PF07244">
    <property type="entry name" value="POTRA"/>
    <property type="match status" value="1"/>
</dbReference>
<evidence type="ECO:0000256" key="3">
    <source>
        <dbReference type="ARBA" id="ARBA00022729"/>
    </source>
</evidence>
<keyword evidence="4" id="KW-0472">Membrane</keyword>
<dbReference type="Pfam" id="PF01103">
    <property type="entry name" value="Omp85"/>
    <property type="match status" value="1"/>
</dbReference>
<dbReference type="GO" id="GO:0019867">
    <property type="term" value="C:outer membrane"/>
    <property type="evidence" value="ECO:0007669"/>
    <property type="project" value="InterPro"/>
</dbReference>
<keyword evidence="2" id="KW-0812">Transmembrane</keyword>
<evidence type="ECO:0000256" key="5">
    <source>
        <dbReference type="ARBA" id="ARBA00023237"/>
    </source>
</evidence>
<dbReference type="PROSITE" id="PS51257">
    <property type="entry name" value="PROKAR_LIPOPROTEIN"/>
    <property type="match status" value="1"/>
</dbReference>
<dbReference type="PANTHER" id="PTHR12815">
    <property type="entry name" value="SORTING AND ASSEMBLY MACHINERY SAMM50 PROTEIN FAMILY MEMBER"/>
    <property type="match status" value="1"/>
</dbReference>
<sequence length="856" mass="99015">MKLTSTKIALFLLVILLASCNAVKRVGNDEHLLTQNTIFKNGEKISDSEVYNQLFQKPNVRLPLVRMPLRLFIYNMAKPEPDSTFYTWLEEKPKRKKRLINFFSEKQVERMGNAYVGFNNFLKETGEAPTIFSEQKTENSANRLKSWYWNHGWFNAETDFKINKKDNKRATVDYYVKPKQPYIIDSISSRIPSSVADSIYQLHKKEAIIKDGQKFETNNFETERERLTTLFRNNGLYHFEQEYVSFDADTINTNHKVNIDVVIADRRNQEDSTAVEDFNVHRISQVNIFTDYRYKFKDYPLLDSAKHKGYNLYSFEDLKFKPKAITDAVFIKKGNVYRDRDRSLTYRRFNELQMFEYPNIQYMEDPRDSTKTSLITNIFLTPKPKFGVDFNFDVSRSNIQEFGLGFGGSLLIRNIFGGAEILEIGGRGSIGNSKDAAKDKENTFFNISEIGGNLNLTFPKIAFPIKTTGIIPKSMSPFTNLSVGFSTQKNIGLDKQNVTGKFAYRWYPSKELSHRFELLDLQYVRNLNVANYFNIYRNSYDRLNEVAQDNYDQINPEYFEAQDPNSNTSPNLKIPEGTTAFINDFKNNTYNLNQDERSITRNIIERKDRLTEDNLILASNFSYMHNTRENIYDEEFSQFRFKIEAAGNTLSLLAPVIGLKKNRNDNYNLFGVQFSQYAKIETDFIKHWDLGQQNIIAVRALAGIAIPYGNSNSIPFARSFFAGGANDNRGWQAYDLGPGSSGSINEFNEANMKLSFNAEYRFNLFGSLHSAVFVDVGNIWNVLDNVEDPQSTFTEFADLKQLAVGSGFGLRYDLDFFVIRLDLGFKTYNPAYYDQKWFTNYNFAHAVYNVGINYPF</sequence>
<protein>
    <submittedName>
        <fullName evidence="9">BamA/TamA family outer membrane protein</fullName>
    </submittedName>
</protein>
<dbReference type="InterPro" id="IPR010827">
    <property type="entry name" value="BamA/TamA_POTRA"/>
</dbReference>
<evidence type="ECO:0000256" key="1">
    <source>
        <dbReference type="ARBA" id="ARBA00004370"/>
    </source>
</evidence>
<dbReference type="AlphaFoldDB" id="A0A507ZIZ6"/>
<gene>
    <name evidence="9" type="ORF">FKR84_09440</name>
</gene>
<comment type="subcellular location">
    <subcellularLocation>
        <location evidence="1">Membrane</location>
    </subcellularLocation>
</comment>
<dbReference type="OrthoDB" id="9814535at2"/>
<keyword evidence="3 6" id="KW-0732">Signal</keyword>
<evidence type="ECO:0000256" key="6">
    <source>
        <dbReference type="SAM" id="SignalP"/>
    </source>
</evidence>
<comment type="caution">
    <text evidence="9">The sequence shown here is derived from an EMBL/GenBank/DDBJ whole genome shotgun (WGS) entry which is preliminary data.</text>
</comment>
<feature type="chain" id="PRO_5021300774" evidence="6">
    <location>
        <begin position="25"/>
        <end position="856"/>
    </location>
</feature>
<dbReference type="InterPro" id="IPR039910">
    <property type="entry name" value="D15-like"/>
</dbReference>
<name>A0A507ZIZ6_9FLAO</name>
<evidence type="ECO:0000256" key="2">
    <source>
        <dbReference type="ARBA" id="ARBA00022692"/>
    </source>
</evidence>
<feature type="domain" description="POTRA" evidence="8">
    <location>
        <begin position="126"/>
        <end position="178"/>
    </location>
</feature>
<dbReference type="Gene3D" id="2.40.160.50">
    <property type="entry name" value="membrane protein fhac: a member of the omp85/tpsb transporter family"/>
    <property type="match status" value="1"/>
</dbReference>
<accession>A0A507ZIZ6</accession>
<dbReference type="EMBL" id="VIAR01000009">
    <property type="protein sequence ID" value="TQD37686.1"/>
    <property type="molecule type" value="Genomic_DNA"/>
</dbReference>
<proteinExistence type="predicted"/>
<dbReference type="RefSeq" id="WP_141422061.1">
    <property type="nucleotide sequence ID" value="NZ_VIAR01000009.1"/>
</dbReference>
<reference evidence="9 10" key="1">
    <citation type="submission" date="2019-06" db="EMBL/GenBank/DDBJ databases">
        <title>Flavibacter putida gen. nov., sp. nov., a novel marine bacterium of the family Flavobacteriaceae isolated from coastal seawater.</title>
        <authorList>
            <person name="Feng X."/>
        </authorList>
    </citation>
    <scope>NUCLEOTIDE SEQUENCE [LARGE SCALE GENOMIC DNA]</scope>
    <source>
        <strain evidence="9 10">PLHSN227</strain>
    </source>
</reference>
<keyword evidence="5" id="KW-0998">Cell outer membrane</keyword>
<evidence type="ECO:0000259" key="8">
    <source>
        <dbReference type="Pfam" id="PF07244"/>
    </source>
</evidence>